<accession>A0A5C1QFJ9</accession>
<dbReference type="InterPro" id="IPR018768">
    <property type="entry name" value="DUF2344"/>
</dbReference>
<dbReference type="OrthoDB" id="9806827at2"/>
<reference evidence="2 3" key="2">
    <citation type="submission" date="2019-09" db="EMBL/GenBank/DDBJ databases">
        <title>Complete Genome Sequence and Methylome Analysis of free living Spirochaetas.</title>
        <authorList>
            <person name="Leshcheva N."/>
            <person name="Mikheeva N."/>
        </authorList>
    </citation>
    <scope>NUCLEOTIDE SEQUENCE [LARGE SCALE GENOMIC DNA]</scope>
    <source>
        <strain evidence="2 3">P</strain>
    </source>
</reference>
<dbReference type="RefSeq" id="WP_149569134.1">
    <property type="nucleotide sequence ID" value="NZ_CP035807.1"/>
</dbReference>
<gene>
    <name evidence="2" type="ORF">EW093_14760</name>
</gene>
<dbReference type="InterPro" id="IPR045784">
    <property type="entry name" value="Radical_SAM_N2"/>
</dbReference>
<name>A0A5C1QFJ9_9SPIO</name>
<dbReference type="SMART" id="SM00729">
    <property type="entry name" value="Elp3"/>
    <property type="match status" value="1"/>
</dbReference>
<dbReference type="Proteomes" id="UP000323824">
    <property type="component" value="Chromosome"/>
</dbReference>
<feature type="domain" description="Radical SAM core" evidence="1">
    <location>
        <begin position="235"/>
        <end position="460"/>
    </location>
</feature>
<dbReference type="InterPro" id="IPR006638">
    <property type="entry name" value="Elp3/MiaA/NifB-like_rSAM"/>
</dbReference>
<evidence type="ECO:0000313" key="3">
    <source>
        <dbReference type="Proteomes" id="UP000323824"/>
    </source>
</evidence>
<proteinExistence type="predicted"/>
<dbReference type="SUPFAM" id="SSF102114">
    <property type="entry name" value="Radical SAM enzymes"/>
    <property type="match status" value="1"/>
</dbReference>
<dbReference type="CDD" id="cd01335">
    <property type="entry name" value="Radical_SAM"/>
    <property type="match status" value="1"/>
</dbReference>
<dbReference type="GO" id="GO:0003824">
    <property type="term" value="F:catalytic activity"/>
    <property type="evidence" value="ECO:0007669"/>
    <property type="project" value="InterPro"/>
</dbReference>
<evidence type="ECO:0000259" key="1">
    <source>
        <dbReference type="PROSITE" id="PS51918"/>
    </source>
</evidence>
<dbReference type="PANTHER" id="PTHR42731:SF1">
    <property type="entry name" value="RADICAL SAM DOMAIN PROTEIN"/>
    <property type="match status" value="1"/>
</dbReference>
<dbReference type="Pfam" id="PF19864">
    <property type="entry name" value="Radical_SAM_N2"/>
    <property type="match status" value="1"/>
</dbReference>
<dbReference type="SFLD" id="SFLDG01082">
    <property type="entry name" value="B12-binding_domain_containing"/>
    <property type="match status" value="1"/>
</dbReference>
<dbReference type="InterPro" id="IPR058240">
    <property type="entry name" value="rSAM_sf"/>
</dbReference>
<dbReference type="Pfam" id="PF10105">
    <property type="entry name" value="DUF2344"/>
    <property type="match status" value="1"/>
</dbReference>
<dbReference type="PROSITE" id="PS51918">
    <property type="entry name" value="RADICAL_SAM"/>
    <property type="match status" value="1"/>
</dbReference>
<dbReference type="InterPro" id="IPR023404">
    <property type="entry name" value="rSAM_horseshoe"/>
</dbReference>
<dbReference type="InterPro" id="IPR007197">
    <property type="entry name" value="rSAM"/>
</dbReference>
<keyword evidence="3" id="KW-1185">Reference proteome</keyword>
<organism evidence="2 3">
    <name type="scientific">Thiospirochaeta perfilievii</name>
    <dbReference type="NCBI Taxonomy" id="252967"/>
    <lineage>
        <taxon>Bacteria</taxon>
        <taxon>Pseudomonadati</taxon>
        <taxon>Spirochaetota</taxon>
        <taxon>Spirochaetia</taxon>
        <taxon>Spirochaetales</taxon>
        <taxon>Spirochaetaceae</taxon>
        <taxon>Thiospirochaeta</taxon>
    </lineage>
</organism>
<sequence length="821" mass="93636">MNNIINRYKYDLLNIRMPGRYLGGEFGSIYPTGDEILKMGVSFPDLYEIGMSNQALKILYNLFNSVEGVICERVFAPAPDFEEFLRDKELSLFTLESGFPLKKLDILTFTIGYELCLTNLLTMLDVSNIPLKVDDRGEDDPIIIAGGPATTNPVAFGHIVDFVFIGEAEGAFEVLLEDIVTLKKEGKTRNSIYEFIKKQDYIWHKDKKDRVKRVFWREFGLSAQKRTHLPVASITPVQDHGVVEIMRGCPNGCRFCHAGVYYKPFRQKEFEHIVKEVEDLVDICGYRTITLSSLSSGDYNGIHTLVKGLNNRFKSRGVSFSLPSLRVNSVSLPLIEELSEVRKSSLTFALETPKLGWQRGINKEVPKDRIIEILLKAKERGWKLAKFYFMIGLPVAGGEDEVGPIIDLIKELYAATGLRFNVNVGVFIPKPHTTYERSYQFGDELGFLKLKEIKSGLKGKNIKVNFHSPFLSFLEGIFTRGDERVNDLLISAYKKGARLDAWDEYINRDLWREVISEASWDVEDFVTRERSLDDKLPWGNISLLESSAFKCDQLEKSQEEEASSLCTDDCDHNCGVCKKDIKVKYAKIVDNFETTEHKDVVDKSTYKKIVFRFSKNGRAIFVPHLSTMTIIERAFFRSGIEVRFTEGFNPKPKLEFAHPLTMGLSSDYEIFGIEIYNGYDNLDESIKKLNSNLPEGFEIIKAYPMNDIAQGRSHKKLMALYAGADYEIYTLNSPLNSEELKTKIEEFIKDSDVLDDYTLEIIDDNILKVKAMFNNKKWNNCVKMVSEAVGESALTSGYDFKRTRCYAKSKKGTIILFSDMK</sequence>
<dbReference type="KEGG" id="sper:EW093_14760"/>
<dbReference type="NCBIfam" id="TIGR03936">
    <property type="entry name" value="sam_1_link_chp"/>
    <property type="match status" value="1"/>
</dbReference>
<protein>
    <submittedName>
        <fullName evidence="2">DUF2344 domain-containing protein</fullName>
    </submittedName>
</protein>
<reference evidence="2 3" key="1">
    <citation type="submission" date="2019-02" db="EMBL/GenBank/DDBJ databases">
        <authorList>
            <person name="Fomenkov A."/>
            <person name="Dubinina G."/>
            <person name="Grabovich M."/>
            <person name="Vincze T."/>
            <person name="Roberts R.J."/>
        </authorList>
    </citation>
    <scope>NUCLEOTIDE SEQUENCE [LARGE SCALE GENOMIC DNA]</scope>
    <source>
        <strain evidence="2 3">P</strain>
    </source>
</reference>
<dbReference type="EMBL" id="CP035807">
    <property type="protein sequence ID" value="QEN05900.1"/>
    <property type="molecule type" value="Genomic_DNA"/>
</dbReference>
<dbReference type="Gene3D" id="3.80.30.20">
    <property type="entry name" value="tm_1862 like domain"/>
    <property type="match status" value="1"/>
</dbReference>
<dbReference type="AlphaFoldDB" id="A0A5C1QFJ9"/>
<dbReference type="SFLD" id="SFLDS00029">
    <property type="entry name" value="Radical_SAM"/>
    <property type="match status" value="1"/>
</dbReference>
<evidence type="ECO:0000313" key="2">
    <source>
        <dbReference type="EMBL" id="QEN05900.1"/>
    </source>
</evidence>
<dbReference type="PANTHER" id="PTHR42731">
    <property type="entry name" value="SLL1084 PROTEIN"/>
    <property type="match status" value="1"/>
</dbReference>
<dbReference type="GO" id="GO:0051536">
    <property type="term" value="F:iron-sulfur cluster binding"/>
    <property type="evidence" value="ECO:0007669"/>
    <property type="project" value="InterPro"/>
</dbReference>
<dbReference type="Pfam" id="PF04055">
    <property type="entry name" value="Radical_SAM"/>
    <property type="match status" value="1"/>
</dbReference>